<protein>
    <submittedName>
        <fullName evidence="2">Uncharacterized protein</fullName>
    </submittedName>
</protein>
<gene>
    <name evidence="2" type="ORF">BD626DRAFT_510448</name>
</gene>
<accession>A0A550C1T2</accession>
<sequence length="90" mass="10015">MLLVESTAELHSCMQLRILRLALANASGATMTISLFGKRRSQSLRKQSAFKRSGSLICSFISFFLLPSLIPILVIAQISLQPHTIRDWLA</sequence>
<dbReference type="AlphaFoldDB" id="A0A550C1T2"/>
<keyword evidence="3" id="KW-1185">Reference proteome</keyword>
<keyword evidence="1" id="KW-0812">Transmembrane</keyword>
<dbReference type="Proteomes" id="UP000320762">
    <property type="component" value="Unassembled WGS sequence"/>
</dbReference>
<organism evidence="2 3">
    <name type="scientific">Schizophyllum amplum</name>
    <dbReference type="NCBI Taxonomy" id="97359"/>
    <lineage>
        <taxon>Eukaryota</taxon>
        <taxon>Fungi</taxon>
        <taxon>Dikarya</taxon>
        <taxon>Basidiomycota</taxon>
        <taxon>Agaricomycotina</taxon>
        <taxon>Agaricomycetes</taxon>
        <taxon>Agaricomycetidae</taxon>
        <taxon>Agaricales</taxon>
        <taxon>Schizophyllaceae</taxon>
        <taxon>Schizophyllum</taxon>
    </lineage>
</organism>
<dbReference type="EMBL" id="VDMD01000033">
    <property type="protein sequence ID" value="TRM58762.1"/>
    <property type="molecule type" value="Genomic_DNA"/>
</dbReference>
<reference evidence="2 3" key="1">
    <citation type="journal article" date="2019" name="New Phytol.">
        <title>Comparative genomics reveals unique wood-decay strategies and fruiting body development in the Schizophyllaceae.</title>
        <authorList>
            <person name="Almasi E."/>
            <person name="Sahu N."/>
            <person name="Krizsan K."/>
            <person name="Balint B."/>
            <person name="Kovacs G.M."/>
            <person name="Kiss B."/>
            <person name="Cseklye J."/>
            <person name="Drula E."/>
            <person name="Henrissat B."/>
            <person name="Nagy I."/>
            <person name="Chovatia M."/>
            <person name="Adam C."/>
            <person name="LaButti K."/>
            <person name="Lipzen A."/>
            <person name="Riley R."/>
            <person name="Grigoriev I.V."/>
            <person name="Nagy L.G."/>
        </authorList>
    </citation>
    <scope>NUCLEOTIDE SEQUENCE [LARGE SCALE GENOMIC DNA]</scope>
    <source>
        <strain evidence="2 3">NL-1724</strain>
    </source>
</reference>
<evidence type="ECO:0000313" key="3">
    <source>
        <dbReference type="Proteomes" id="UP000320762"/>
    </source>
</evidence>
<keyword evidence="1" id="KW-1133">Transmembrane helix</keyword>
<evidence type="ECO:0000256" key="1">
    <source>
        <dbReference type="SAM" id="Phobius"/>
    </source>
</evidence>
<evidence type="ECO:0000313" key="2">
    <source>
        <dbReference type="EMBL" id="TRM58762.1"/>
    </source>
</evidence>
<feature type="transmembrane region" description="Helical" evidence="1">
    <location>
        <begin position="18"/>
        <end position="36"/>
    </location>
</feature>
<feature type="transmembrane region" description="Helical" evidence="1">
    <location>
        <begin position="56"/>
        <end position="80"/>
    </location>
</feature>
<proteinExistence type="predicted"/>
<keyword evidence="1" id="KW-0472">Membrane</keyword>
<name>A0A550C1T2_9AGAR</name>
<comment type="caution">
    <text evidence="2">The sequence shown here is derived from an EMBL/GenBank/DDBJ whole genome shotgun (WGS) entry which is preliminary data.</text>
</comment>